<organism evidence="2 3">
    <name type="scientific">Cerrena zonata</name>
    <dbReference type="NCBI Taxonomy" id="2478898"/>
    <lineage>
        <taxon>Eukaryota</taxon>
        <taxon>Fungi</taxon>
        <taxon>Dikarya</taxon>
        <taxon>Basidiomycota</taxon>
        <taxon>Agaricomycotina</taxon>
        <taxon>Agaricomycetes</taxon>
        <taxon>Polyporales</taxon>
        <taxon>Cerrenaceae</taxon>
        <taxon>Cerrena</taxon>
    </lineage>
</organism>
<dbReference type="Pfam" id="PF16242">
    <property type="entry name" value="Pyrid_ox_like"/>
    <property type="match status" value="1"/>
</dbReference>
<evidence type="ECO:0000313" key="2">
    <source>
        <dbReference type="EMBL" id="KAK7685149.1"/>
    </source>
</evidence>
<dbReference type="EMBL" id="JASBNA010000021">
    <property type="protein sequence ID" value="KAK7685149.1"/>
    <property type="molecule type" value="Genomic_DNA"/>
</dbReference>
<keyword evidence="3" id="KW-1185">Reference proteome</keyword>
<dbReference type="InterPro" id="IPR038725">
    <property type="entry name" value="YdaG_split_barrel_FMN-bd"/>
</dbReference>
<dbReference type="AlphaFoldDB" id="A0AAW0G442"/>
<dbReference type="PANTHER" id="PTHR34818">
    <property type="entry name" value="PROTEIN BLI-3"/>
    <property type="match status" value="1"/>
</dbReference>
<evidence type="ECO:0000313" key="3">
    <source>
        <dbReference type="Proteomes" id="UP001385951"/>
    </source>
</evidence>
<dbReference type="PANTHER" id="PTHR34818:SF1">
    <property type="entry name" value="PROTEIN BLI-3"/>
    <property type="match status" value="1"/>
</dbReference>
<evidence type="ECO:0000259" key="1">
    <source>
        <dbReference type="Pfam" id="PF16242"/>
    </source>
</evidence>
<gene>
    <name evidence="2" type="ORF">QCA50_011512</name>
</gene>
<proteinExistence type="predicted"/>
<protein>
    <recommendedName>
        <fullName evidence="1">General stress protein FMN-binding split barrel domain-containing protein</fullName>
    </recommendedName>
</protein>
<dbReference type="Gene3D" id="2.30.110.10">
    <property type="entry name" value="Electron Transport, Fmn-binding Protein, Chain A"/>
    <property type="match status" value="1"/>
</dbReference>
<feature type="domain" description="General stress protein FMN-binding split barrel" evidence="1">
    <location>
        <begin position="54"/>
        <end position="209"/>
    </location>
</feature>
<dbReference type="InterPro" id="IPR052917">
    <property type="entry name" value="Stress-Dev_Protein"/>
</dbReference>
<dbReference type="Proteomes" id="UP001385951">
    <property type="component" value="Unassembled WGS sequence"/>
</dbReference>
<comment type="caution">
    <text evidence="2">The sequence shown here is derived from an EMBL/GenBank/DDBJ whole genome shotgun (WGS) entry which is preliminary data.</text>
</comment>
<dbReference type="InterPro" id="IPR012349">
    <property type="entry name" value="Split_barrel_FMN-bd"/>
</dbReference>
<reference evidence="2 3" key="1">
    <citation type="submission" date="2022-09" db="EMBL/GenBank/DDBJ databases">
        <authorList>
            <person name="Palmer J.M."/>
        </authorList>
    </citation>
    <scope>NUCLEOTIDE SEQUENCE [LARGE SCALE GENOMIC DNA]</scope>
    <source>
        <strain evidence="2 3">DSM 7382</strain>
    </source>
</reference>
<dbReference type="SUPFAM" id="SSF50475">
    <property type="entry name" value="FMN-binding split barrel"/>
    <property type="match status" value="1"/>
</dbReference>
<sequence length="234" mass="25597">MTIWTRNVSIYNPSRLDPIISSLPPTNIIMASTHKELDPYTAKAQNNHLSPQEKIQGLHEIIKTVKTGMLTTRDSTGCMHSRAMAPAGSLSPTQATLAFIANTASHKFEEIQNDSHVNVSFYDEKSTNWASYCGIARISQDKDKISKYWSSTISAWFGDLGDGIHKGDQNDPRVAIIEVVPDSIRYWVATSNKVGRAVDIAVGAVTGKTAAPGELRTIAKDEIQLLQGIDKKSA</sequence>
<name>A0AAW0G442_9APHY</name>
<accession>A0AAW0G442</accession>